<organism evidence="2">
    <name type="scientific">Pyramimonas obovata</name>
    <dbReference type="NCBI Taxonomy" id="1411642"/>
    <lineage>
        <taxon>Eukaryota</taxon>
        <taxon>Viridiplantae</taxon>
        <taxon>Chlorophyta</taxon>
        <taxon>Pyramimonadophyceae</taxon>
        <taxon>Pyramimonadales</taxon>
        <taxon>Pyramimonadaceae</taxon>
        <taxon>Pyramimonas</taxon>
        <taxon>Pyramimonas incertae sedis</taxon>
    </lineage>
</organism>
<feature type="compositionally biased region" description="Polar residues" evidence="1">
    <location>
        <begin position="195"/>
        <end position="205"/>
    </location>
</feature>
<feature type="region of interest" description="Disordered" evidence="1">
    <location>
        <begin position="80"/>
        <end position="106"/>
    </location>
</feature>
<accession>A0A7S0R7X9</accession>
<dbReference type="AlphaFoldDB" id="A0A7S0R7X9"/>
<proteinExistence type="predicted"/>
<dbReference type="EMBL" id="HBFA01019887">
    <property type="protein sequence ID" value="CAD8669829.1"/>
    <property type="molecule type" value="Transcribed_RNA"/>
</dbReference>
<feature type="compositionally biased region" description="Basic and acidic residues" evidence="1">
    <location>
        <begin position="181"/>
        <end position="193"/>
    </location>
</feature>
<protein>
    <submittedName>
        <fullName evidence="2">Uncharacterized protein</fullName>
    </submittedName>
</protein>
<gene>
    <name evidence="2" type="ORF">POBO1169_LOCUS10180</name>
</gene>
<dbReference type="Gene3D" id="1.25.40.20">
    <property type="entry name" value="Ankyrin repeat-containing domain"/>
    <property type="match status" value="1"/>
</dbReference>
<evidence type="ECO:0000313" key="2">
    <source>
        <dbReference type="EMBL" id="CAD8669829.1"/>
    </source>
</evidence>
<sequence length="205" mass="21616">MAATRAGHMAVARYLVRRGCANAHAKDVVHGRSALGWAAHQGNGELVAWCVSEGLATVGDLQRIEASRLCGPRSAANLANGQRSAGLPSDTCSAPEDSTGPPTQQPPSLLRLAVCAVVALRLPRDSLPLDLEDLCNEFESTIAQRISLHRMSLDVAVSRMSLSRVDGTGELSSQGLPSAAEQRRRASLADDRGGASNNDNDIILE</sequence>
<dbReference type="SUPFAM" id="SSF48403">
    <property type="entry name" value="Ankyrin repeat"/>
    <property type="match status" value="1"/>
</dbReference>
<reference evidence="2" key="1">
    <citation type="submission" date="2021-01" db="EMBL/GenBank/DDBJ databases">
        <authorList>
            <person name="Corre E."/>
            <person name="Pelletier E."/>
            <person name="Niang G."/>
            <person name="Scheremetjew M."/>
            <person name="Finn R."/>
            <person name="Kale V."/>
            <person name="Holt S."/>
            <person name="Cochrane G."/>
            <person name="Meng A."/>
            <person name="Brown T."/>
            <person name="Cohen L."/>
        </authorList>
    </citation>
    <scope>NUCLEOTIDE SEQUENCE</scope>
    <source>
        <strain evidence="2">CCMP722</strain>
    </source>
</reference>
<name>A0A7S0R7X9_9CHLO</name>
<feature type="region of interest" description="Disordered" evidence="1">
    <location>
        <begin position="168"/>
        <end position="205"/>
    </location>
</feature>
<evidence type="ECO:0000256" key="1">
    <source>
        <dbReference type="SAM" id="MobiDB-lite"/>
    </source>
</evidence>
<dbReference type="InterPro" id="IPR036770">
    <property type="entry name" value="Ankyrin_rpt-contain_sf"/>
</dbReference>